<evidence type="ECO:0000313" key="2">
    <source>
        <dbReference type="Proteomes" id="UP000053144"/>
    </source>
</evidence>
<reference evidence="2" key="1">
    <citation type="journal article" date="2015" name="Proc. Natl. Acad. Sci. U.S.A.">
        <title>Genome sequencing of adzuki bean (Vigna angularis) provides insight into high starch and low fat accumulation and domestication.</title>
        <authorList>
            <person name="Yang K."/>
            <person name="Tian Z."/>
            <person name="Chen C."/>
            <person name="Luo L."/>
            <person name="Zhao B."/>
            <person name="Wang Z."/>
            <person name="Yu L."/>
            <person name="Li Y."/>
            <person name="Sun Y."/>
            <person name="Li W."/>
            <person name="Chen Y."/>
            <person name="Li Y."/>
            <person name="Zhang Y."/>
            <person name="Ai D."/>
            <person name="Zhao J."/>
            <person name="Shang C."/>
            <person name="Ma Y."/>
            <person name="Wu B."/>
            <person name="Wang M."/>
            <person name="Gao L."/>
            <person name="Sun D."/>
            <person name="Zhang P."/>
            <person name="Guo F."/>
            <person name="Wang W."/>
            <person name="Li Y."/>
            <person name="Wang J."/>
            <person name="Varshney R.K."/>
            <person name="Wang J."/>
            <person name="Ling H.Q."/>
            <person name="Wan P."/>
        </authorList>
    </citation>
    <scope>NUCLEOTIDE SEQUENCE</scope>
    <source>
        <strain evidence="2">cv. Jingnong 6</strain>
    </source>
</reference>
<name>A0A0L9UJY1_PHAAN</name>
<dbReference type="EMBL" id="CM003375">
    <property type="protein sequence ID" value="KOM43190.1"/>
    <property type="molecule type" value="Genomic_DNA"/>
</dbReference>
<dbReference type="AlphaFoldDB" id="A0A0L9UJY1"/>
<evidence type="ECO:0000313" key="1">
    <source>
        <dbReference type="EMBL" id="KOM43190.1"/>
    </source>
</evidence>
<dbReference type="Proteomes" id="UP000053144">
    <property type="component" value="Chromosome 5"/>
</dbReference>
<organism evidence="1 2">
    <name type="scientific">Phaseolus angularis</name>
    <name type="common">Azuki bean</name>
    <name type="synonym">Vigna angularis</name>
    <dbReference type="NCBI Taxonomy" id="3914"/>
    <lineage>
        <taxon>Eukaryota</taxon>
        <taxon>Viridiplantae</taxon>
        <taxon>Streptophyta</taxon>
        <taxon>Embryophyta</taxon>
        <taxon>Tracheophyta</taxon>
        <taxon>Spermatophyta</taxon>
        <taxon>Magnoliopsida</taxon>
        <taxon>eudicotyledons</taxon>
        <taxon>Gunneridae</taxon>
        <taxon>Pentapetalae</taxon>
        <taxon>rosids</taxon>
        <taxon>fabids</taxon>
        <taxon>Fabales</taxon>
        <taxon>Fabaceae</taxon>
        <taxon>Papilionoideae</taxon>
        <taxon>50 kb inversion clade</taxon>
        <taxon>NPAAA clade</taxon>
        <taxon>indigoferoid/millettioid clade</taxon>
        <taxon>Phaseoleae</taxon>
        <taxon>Vigna</taxon>
    </lineage>
</organism>
<protein>
    <submittedName>
        <fullName evidence="1">Uncharacterized protein</fullName>
    </submittedName>
</protein>
<gene>
    <name evidence="1" type="ORF">LR48_Vigan05g079400</name>
</gene>
<dbReference type="Gramene" id="KOM43190">
    <property type="protein sequence ID" value="KOM43190"/>
    <property type="gene ID" value="LR48_Vigan05g079400"/>
</dbReference>
<sequence length="103" mass="11587">MVEDAWQQCSGRPSGVDCQRRGGVRWRVRTCAGGEESKSEILNLFSTSPFTLLFASFLRIPSLPLLSAFSLSLRKHCFIPSNSGFRQRGRTLGDKSFQRRTFG</sequence>
<proteinExistence type="predicted"/>
<accession>A0A0L9UJY1</accession>